<dbReference type="Pfam" id="PF13181">
    <property type="entry name" value="TPR_8"/>
    <property type="match status" value="1"/>
</dbReference>
<organism evidence="5 6">
    <name type="scientific">Microcosmobacter mediterraneus</name>
    <dbReference type="NCBI Taxonomy" id="3075607"/>
    <lineage>
        <taxon>Bacteria</taxon>
        <taxon>Pseudomonadati</taxon>
        <taxon>Bacteroidota</taxon>
        <taxon>Flavobacteriia</taxon>
        <taxon>Flavobacteriales</taxon>
        <taxon>Flavobacteriaceae</taxon>
        <taxon>Microcosmobacter</taxon>
    </lineage>
</organism>
<evidence type="ECO:0000256" key="1">
    <source>
        <dbReference type="ARBA" id="ARBA00022737"/>
    </source>
</evidence>
<evidence type="ECO:0000256" key="4">
    <source>
        <dbReference type="SAM" id="SignalP"/>
    </source>
</evidence>
<keyword evidence="6" id="KW-1185">Reference proteome</keyword>
<dbReference type="RefSeq" id="WP_311426869.1">
    <property type="nucleotide sequence ID" value="NZ_JAVRIA010000002.1"/>
</dbReference>
<dbReference type="InterPro" id="IPR051012">
    <property type="entry name" value="CellSynth/LPSAsmb/PSIAsmb"/>
</dbReference>
<accession>A0ABU2YLF3</accession>
<protein>
    <submittedName>
        <fullName evidence="5">Tetratricopeptide repeat protein</fullName>
    </submittedName>
</protein>
<dbReference type="PANTHER" id="PTHR45586:SF1">
    <property type="entry name" value="LIPOPOLYSACCHARIDE ASSEMBLY PROTEIN B"/>
    <property type="match status" value="1"/>
</dbReference>
<dbReference type="SMART" id="SM00028">
    <property type="entry name" value="TPR"/>
    <property type="match status" value="5"/>
</dbReference>
<evidence type="ECO:0000313" key="6">
    <source>
        <dbReference type="Proteomes" id="UP001259492"/>
    </source>
</evidence>
<dbReference type="SUPFAM" id="SSF48452">
    <property type="entry name" value="TPR-like"/>
    <property type="match status" value="3"/>
</dbReference>
<proteinExistence type="predicted"/>
<name>A0ABU2YLF3_9FLAO</name>
<reference evidence="5 6" key="1">
    <citation type="submission" date="2023-09" db="EMBL/GenBank/DDBJ databases">
        <authorList>
            <person name="Rey-Velasco X."/>
        </authorList>
    </citation>
    <scope>NUCLEOTIDE SEQUENCE [LARGE SCALE GENOMIC DNA]</scope>
    <source>
        <strain evidence="5 6">W332</strain>
    </source>
</reference>
<dbReference type="Proteomes" id="UP001259492">
    <property type="component" value="Unassembled WGS sequence"/>
</dbReference>
<gene>
    <name evidence="5" type="ORF">RM697_05555</name>
</gene>
<dbReference type="Pfam" id="PF13432">
    <property type="entry name" value="TPR_16"/>
    <property type="match status" value="1"/>
</dbReference>
<dbReference type="PANTHER" id="PTHR45586">
    <property type="entry name" value="TPR REPEAT-CONTAINING PROTEIN PA4667"/>
    <property type="match status" value="1"/>
</dbReference>
<feature type="chain" id="PRO_5046235891" evidence="4">
    <location>
        <begin position="24"/>
        <end position="454"/>
    </location>
</feature>
<dbReference type="InterPro" id="IPR011990">
    <property type="entry name" value="TPR-like_helical_dom_sf"/>
</dbReference>
<dbReference type="PROSITE" id="PS50005">
    <property type="entry name" value="TPR"/>
    <property type="match status" value="2"/>
</dbReference>
<evidence type="ECO:0000256" key="2">
    <source>
        <dbReference type="ARBA" id="ARBA00022803"/>
    </source>
</evidence>
<keyword evidence="1" id="KW-0677">Repeat</keyword>
<sequence length="454" mass="51779">MNFKHHIAKLVLALIIVPSFAIAQIDFNKRPDDDLGNVEDEFQEYFFEALKQKGIENYGKSVDALLKCLNLKSSEPTIYYELGKNYNKLKNFGAAEDALNKALNLTPDNEWYLDELYHVYVQQDDMSKAIKTVKQLVKYHPDYKQDLASLYVKEEKYKQALDILDELDADFGINESRDAIRNEIYNITGNAKDRIDNLEDRVASNPEDELNQLKLIYRYSQAGNTKKAFKAAEDLLASKPESKLVHLALYKFYLDDDQVDKALSSMKVVFSSKSIKADSKAKVLKDFVAFVNDNPQYEKELLEITLLAETTEDPKTLEEVGDYYLKSGNPQNALSNYENALKETPNNFNLLKKVLLAQLDLNLDQEALEQSSKALDLYPAQSILYLINGVANNKLNKPKDAISSLEMGLDFIIDNPKMESDFYLQLSKAYKLSDNNTKSEAFAKKAERLIKAQQ</sequence>
<evidence type="ECO:0000313" key="5">
    <source>
        <dbReference type="EMBL" id="MDT0558100.1"/>
    </source>
</evidence>
<dbReference type="EMBL" id="JAVRIA010000002">
    <property type="protein sequence ID" value="MDT0558100.1"/>
    <property type="molecule type" value="Genomic_DNA"/>
</dbReference>
<dbReference type="InterPro" id="IPR019734">
    <property type="entry name" value="TPR_rpt"/>
</dbReference>
<keyword evidence="2 3" id="KW-0802">TPR repeat</keyword>
<feature type="repeat" description="TPR" evidence="3">
    <location>
        <begin position="314"/>
        <end position="347"/>
    </location>
</feature>
<feature type="repeat" description="TPR" evidence="3">
    <location>
        <begin position="76"/>
        <end position="109"/>
    </location>
</feature>
<evidence type="ECO:0000256" key="3">
    <source>
        <dbReference type="PROSITE-ProRule" id="PRU00339"/>
    </source>
</evidence>
<dbReference type="Gene3D" id="1.25.40.10">
    <property type="entry name" value="Tetratricopeptide repeat domain"/>
    <property type="match status" value="3"/>
</dbReference>
<keyword evidence="4" id="KW-0732">Signal</keyword>
<feature type="signal peptide" evidence="4">
    <location>
        <begin position="1"/>
        <end position="23"/>
    </location>
</feature>
<comment type="caution">
    <text evidence="5">The sequence shown here is derived from an EMBL/GenBank/DDBJ whole genome shotgun (WGS) entry which is preliminary data.</text>
</comment>